<evidence type="ECO:0000313" key="8">
    <source>
        <dbReference type="EMBL" id="RSL31483.1"/>
    </source>
</evidence>
<keyword evidence="9" id="KW-1185">Reference proteome</keyword>
<evidence type="ECO:0000256" key="1">
    <source>
        <dbReference type="ARBA" id="ARBA00009902"/>
    </source>
</evidence>
<evidence type="ECO:0000313" key="9">
    <source>
        <dbReference type="Proteomes" id="UP000275076"/>
    </source>
</evidence>
<accession>A0A428MZA6</accession>
<dbReference type="SUPFAM" id="SSF49899">
    <property type="entry name" value="Concanavalin A-like lectins/glucanases"/>
    <property type="match status" value="1"/>
</dbReference>
<comment type="similarity">
    <text evidence="1 4">Belongs to the glycosyl hydrolase 32 family.</text>
</comment>
<dbReference type="Proteomes" id="UP000275076">
    <property type="component" value="Unassembled WGS sequence"/>
</dbReference>
<dbReference type="InterPro" id="IPR013148">
    <property type="entry name" value="Glyco_hydro_32_N"/>
</dbReference>
<dbReference type="EMBL" id="RBVX01000024">
    <property type="protein sequence ID" value="RSL31483.1"/>
    <property type="molecule type" value="Genomic_DNA"/>
</dbReference>
<dbReference type="InterPro" id="IPR013320">
    <property type="entry name" value="ConA-like_dom_sf"/>
</dbReference>
<name>A0A428MZA6_9BACI</name>
<dbReference type="Pfam" id="PF00251">
    <property type="entry name" value="Glyco_hydro_32N"/>
    <property type="match status" value="1"/>
</dbReference>
<keyword evidence="5" id="KW-0812">Transmembrane</keyword>
<dbReference type="PANTHER" id="PTHR42800">
    <property type="entry name" value="EXOINULINASE INUD (AFU_ORTHOLOGUE AFUA_5G00480)"/>
    <property type="match status" value="1"/>
</dbReference>
<dbReference type="InterPro" id="IPR013189">
    <property type="entry name" value="Glyco_hydro_32_C"/>
</dbReference>
<dbReference type="GO" id="GO:0005987">
    <property type="term" value="P:sucrose catabolic process"/>
    <property type="evidence" value="ECO:0007669"/>
    <property type="project" value="TreeGrafter"/>
</dbReference>
<protein>
    <submittedName>
        <fullName evidence="8">Glycoside hydrolase family 32 protein</fullName>
    </submittedName>
</protein>
<dbReference type="OrthoDB" id="9759709at2"/>
<dbReference type="PANTHER" id="PTHR42800:SF1">
    <property type="entry name" value="EXOINULINASE INUD (AFU_ORTHOLOGUE AFUA_5G00480)"/>
    <property type="match status" value="1"/>
</dbReference>
<dbReference type="Pfam" id="PF08244">
    <property type="entry name" value="Glyco_hydro_32C"/>
    <property type="match status" value="1"/>
</dbReference>
<evidence type="ECO:0000259" key="6">
    <source>
        <dbReference type="Pfam" id="PF00251"/>
    </source>
</evidence>
<feature type="domain" description="Glycosyl hydrolase family 32 C-terminal" evidence="7">
    <location>
        <begin position="386"/>
        <end position="537"/>
    </location>
</feature>
<dbReference type="Gene3D" id="2.115.10.20">
    <property type="entry name" value="Glycosyl hydrolase domain, family 43"/>
    <property type="match status" value="1"/>
</dbReference>
<keyword evidence="5" id="KW-0472">Membrane</keyword>
<feature type="domain" description="Glycosyl hydrolase family 32 N-terminal" evidence="6">
    <location>
        <begin position="75"/>
        <end position="376"/>
    </location>
</feature>
<keyword evidence="5" id="KW-1133">Transmembrane helix</keyword>
<organism evidence="8 9">
    <name type="scientific">Salibacterium salarium</name>
    <dbReference type="NCBI Taxonomy" id="284579"/>
    <lineage>
        <taxon>Bacteria</taxon>
        <taxon>Bacillati</taxon>
        <taxon>Bacillota</taxon>
        <taxon>Bacilli</taxon>
        <taxon>Bacillales</taxon>
        <taxon>Bacillaceae</taxon>
    </lineage>
</organism>
<keyword evidence="3 4" id="KW-0326">Glycosidase</keyword>
<dbReference type="GO" id="GO:0004575">
    <property type="term" value="F:sucrose alpha-glucosidase activity"/>
    <property type="evidence" value="ECO:0007669"/>
    <property type="project" value="TreeGrafter"/>
</dbReference>
<dbReference type="GO" id="GO:0005737">
    <property type="term" value="C:cytoplasm"/>
    <property type="evidence" value="ECO:0007669"/>
    <property type="project" value="TreeGrafter"/>
</dbReference>
<evidence type="ECO:0000256" key="4">
    <source>
        <dbReference type="RuleBase" id="RU362110"/>
    </source>
</evidence>
<evidence type="ECO:0000259" key="7">
    <source>
        <dbReference type="Pfam" id="PF08244"/>
    </source>
</evidence>
<gene>
    <name evidence="8" type="ORF">D7Z54_20830</name>
</gene>
<reference evidence="8 9" key="1">
    <citation type="submission" date="2018-10" db="EMBL/GenBank/DDBJ databases">
        <title>Draft genome sequence of Bacillus salarius IM0101, isolated from a hypersaline soil in Inner Mongolia, China.</title>
        <authorList>
            <person name="Yamprayoonswat W."/>
            <person name="Boonvisut S."/>
            <person name="Jumpathong W."/>
            <person name="Sittihan S."/>
            <person name="Ruangsuj P."/>
            <person name="Wanthongcharoen S."/>
            <person name="Thongpramul N."/>
            <person name="Pimmason S."/>
            <person name="Yu B."/>
            <person name="Yasawong M."/>
        </authorList>
    </citation>
    <scope>NUCLEOTIDE SEQUENCE [LARGE SCALE GENOMIC DNA]</scope>
    <source>
        <strain evidence="8 9">IM0101</strain>
    </source>
</reference>
<dbReference type="SUPFAM" id="SSF75005">
    <property type="entry name" value="Arabinanase/levansucrase/invertase"/>
    <property type="match status" value="1"/>
</dbReference>
<evidence type="ECO:0000256" key="5">
    <source>
        <dbReference type="SAM" id="Phobius"/>
    </source>
</evidence>
<keyword evidence="2 4" id="KW-0378">Hydrolase</keyword>
<dbReference type="SMART" id="SM00640">
    <property type="entry name" value="Glyco_32"/>
    <property type="match status" value="1"/>
</dbReference>
<sequence length="543" mass="62191">MPMLHWHFLFSTSTKAVNNTMKKAFTQAPRIWAVFSLLAFFLIAGAVVLLVTPVDEEEGPEQSEFVDDSYRANYHFTSPDHWKNDPQRPIYFNGKYHYYYLYNGDYPDGNGTEWRHATSEDLVHWEDKGVAIPKYTNENGDPWSGSVVVDTDNTTGFGEDAVVAVVTQPSADGGQEQYLWYSTDDGQNFTSYSDEPVLENPGTESFRDPKIIWDDQSEKWMMLIAEETKVGFYESDNLKDWSYTGGFQTEDIGLIECPDLYMMRADDGSLKWVLGVSANGKAINKPNTYAYWVGDFNGDEFFPDYEEPQWLDYGFDWYGGVTFENGESEDQLNHRYALAWMNNWKYADETPTMAEGFNGLDSIVRQIELKKSDNEKYYLTSQPKEELDQLTSSVDSFERIEVNGSETLEATGSAYQLEVDISWNDLENTGLRLRESEDQSRHIDVGISPENQYSYVNRSSTIQPDKEYELIESQAPFDENQKEVHMKVLVDKTSVEVFIDDGKVAHSNQVFPPLEDEGITLFSEGGKATFKNIEIKHYDSINE</sequence>
<dbReference type="Gene3D" id="2.60.120.560">
    <property type="entry name" value="Exo-inulinase, domain 1"/>
    <property type="match status" value="1"/>
</dbReference>
<dbReference type="InterPro" id="IPR023296">
    <property type="entry name" value="Glyco_hydro_beta-prop_sf"/>
</dbReference>
<comment type="caution">
    <text evidence="8">The sequence shown here is derived from an EMBL/GenBank/DDBJ whole genome shotgun (WGS) entry which is preliminary data.</text>
</comment>
<evidence type="ECO:0000256" key="2">
    <source>
        <dbReference type="ARBA" id="ARBA00022801"/>
    </source>
</evidence>
<evidence type="ECO:0000256" key="3">
    <source>
        <dbReference type="ARBA" id="ARBA00023295"/>
    </source>
</evidence>
<feature type="transmembrane region" description="Helical" evidence="5">
    <location>
        <begin position="31"/>
        <end position="51"/>
    </location>
</feature>
<dbReference type="AlphaFoldDB" id="A0A428MZA6"/>
<dbReference type="CDD" id="cd18622">
    <property type="entry name" value="GH32_Inu-like"/>
    <property type="match status" value="1"/>
</dbReference>
<dbReference type="InterPro" id="IPR001362">
    <property type="entry name" value="Glyco_hydro_32"/>
</dbReference>
<proteinExistence type="inferred from homology"/>